<gene>
    <name evidence="3" type="ORF">Pmar_PMAR018582</name>
</gene>
<evidence type="ECO:0000259" key="2">
    <source>
        <dbReference type="Pfam" id="PF00583"/>
    </source>
</evidence>
<proteinExistence type="predicted"/>
<feature type="domain" description="N-acetyltransferase" evidence="2">
    <location>
        <begin position="58"/>
        <end position="171"/>
    </location>
</feature>
<evidence type="ECO:0000313" key="3">
    <source>
        <dbReference type="EMBL" id="EER09937.1"/>
    </source>
</evidence>
<dbReference type="EMBL" id="GG677981">
    <property type="protein sequence ID" value="EER09937.1"/>
    <property type="molecule type" value="Genomic_DNA"/>
</dbReference>
<evidence type="ECO:0000313" key="4">
    <source>
        <dbReference type="Proteomes" id="UP000007800"/>
    </source>
</evidence>
<dbReference type="RefSeq" id="XP_002778142.1">
    <property type="nucleotide sequence ID" value="XM_002778096.1"/>
</dbReference>
<dbReference type="Pfam" id="PF00583">
    <property type="entry name" value="Acetyltransf_1"/>
    <property type="match status" value="1"/>
</dbReference>
<protein>
    <recommendedName>
        <fullName evidence="2">N-acetyltransferase domain-containing protein</fullName>
    </recommendedName>
</protein>
<dbReference type="InParanoid" id="C5L079"/>
<dbReference type="Proteomes" id="UP000007800">
    <property type="component" value="Unassembled WGS sequence"/>
</dbReference>
<keyword evidence="4" id="KW-1185">Reference proteome</keyword>
<name>C5L079_PERM5</name>
<accession>C5L079</accession>
<dbReference type="GO" id="GO:0016747">
    <property type="term" value="F:acyltransferase activity, transferring groups other than amino-acyl groups"/>
    <property type="evidence" value="ECO:0007669"/>
    <property type="project" value="InterPro"/>
</dbReference>
<dbReference type="GeneID" id="9038046"/>
<dbReference type="Gene3D" id="3.40.630.30">
    <property type="match status" value="1"/>
</dbReference>
<dbReference type="InterPro" id="IPR016181">
    <property type="entry name" value="Acyl_CoA_acyltransferase"/>
</dbReference>
<dbReference type="InterPro" id="IPR000182">
    <property type="entry name" value="GNAT_dom"/>
</dbReference>
<organism evidence="4">
    <name type="scientific">Perkinsus marinus (strain ATCC 50983 / TXsc)</name>
    <dbReference type="NCBI Taxonomy" id="423536"/>
    <lineage>
        <taxon>Eukaryota</taxon>
        <taxon>Sar</taxon>
        <taxon>Alveolata</taxon>
        <taxon>Perkinsozoa</taxon>
        <taxon>Perkinsea</taxon>
        <taxon>Perkinsida</taxon>
        <taxon>Perkinsidae</taxon>
        <taxon>Perkinsus</taxon>
    </lineage>
</organism>
<feature type="chain" id="PRO_5002954462" description="N-acetyltransferase domain-containing protein" evidence="1">
    <location>
        <begin position="21"/>
        <end position="193"/>
    </location>
</feature>
<dbReference type="SUPFAM" id="SSF55729">
    <property type="entry name" value="Acyl-CoA N-acyltransferases (Nat)"/>
    <property type="match status" value="1"/>
</dbReference>
<dbReference type="AlphaFoldDB" id="C5L079"/>
<dbReference type="OMA" id="ILCTRED"/>
<reference evidence="3 4" key="1">
    <citation type="submission" date="2008-07" db="EMBL/GenBank/DDBJ databases">
        <authorList>
            <person name="El-Sayed N."/>
            <person name="Caler E."/>
            <person name="Inman J."/>
            <person name="Amedeo P."/>
            <person name="Hass B."/>
            <person name="Wortman J."/>
        </authorList>
    </citation>
    <scope>NUCLEOTIDE SEQUENCE [LARGE SCALE GENOMIC DNA]</scope>
    <source>
        <strain evidence="4">ATCC 50983 / TXsc</strain>
    </source>
</reference>
<dbReference type="OrthoDB" id="47374at2759"/>
<keyword evidence="1" id="KW-0732">Signal</keyword>
<sequence>MRSLTSVLLFLLVAHRPTIAWLGLEEKLPRWLSNNIIYRKYQAGDDSSRVLEDLAILCTREDVFCFVAVDTSISAKAVVGYIEMEIPAYMPDPRVMDAILEKMPAPSKKKKDKVIGYIAYVKVAASSRGQGIGTDLISRTFNYLGRTRPNLVAMYLMVNEDDKAAIALYKKTQFVMLTYQDKDTLYYARYNMK</sequence>
<evidence type="ECO:0000256" key="1">
    <source>
        <dbReference type="SAM" id="SignalP"/>
    </source>
</evidence>
<feature type="signal peptide" evidence="1">
    <location>
        <begin position="1"/>
        <end position="20"/>
    </location>
</feature>